<dbReference type="RefSeq" id="WP_317560229.1">
    <property type="nucleotide sequence ID" value="NZ_JAWLIP010000001.1"/>
</dbReference>
<proteinExistence type="predicted"/>
<keyword evidence="3" id="KW-1185">Reference proteome</keyword>
<dbReference type="EMBL" id="JAWLIP010000001">
    <property type="protein sequence ID" value="MDV6224920.1"/>
    <property type="molecule type" value="Genomic_DNA"/>
</dbReference>
<dbReference type="Proteomes" id="UP001185659">
    <property type="component" value="Unassembled WGS sequence"/>
</dbReference>
<dbReference type="SUPFAM" id="SSF103025">
    <property type="entry name" value="Folate-binding domain"/>
    <property type="match status" value="1"/>
</dbReference>
<evidence type="ECO:0000259" key="1">
    <source>
        <dbReference type="Pfam" id="PF01571"/>
    </source>
</evidence>
<feature type="domain" description="GCVT N-terminal" evidence="1">
    <location>
        <begin position="79"/>
        <end position="193"/>
    </location>
</feature>
<sequence length="196" mass="20875">MVERASPLGSDFRPGSYGDFANGVEVTILELDRAGIVEATAWPGQEKALCEALAGACNLRLSAGSGNGAANREGVCAFNIGPGRFLVSGPRETLAHEMESAVPDTIGTVTDLSHGRTVLGIEGPKAEWVLAKLFALDFASAAFPVHSGCATAHHEIAVQIQRRGEKRFELYVLRSFARSFANTLRRAAEDVGYTIK</sequence>
<comment type="caution">
    <text evidence="2">The sequence shown here is derived from an EMBL/GenBank/DDBJ whole genome shotgun (WGS) entry which is preliminary data.</text>
</comment>
<gene>
    <name evidence="2" type="ORF">R2G56_01350</name>
</gene>
<name>A0ABU4AFA5_9HYPH</name>
<evidence type="ECO:0000313" key="2">
    <source>
        <dbReference type="EMBL" id="MDV6224920.1"/>
    </source>
</evidence>
<reference evidence="2 3" key="1">
    <citation type="submission" date="2023-10" db="EMBL/GenBank/DDBJ databases">
        <authorList>
            <person name="Venkata Ramana C."/>
            <person name="Sasikala C."/>
            <person name="Dhurka M."/>
        </authorList>
    </citation>
    <scope>NUCLEOTIDE SEQUENCE [LARGE SCALE GENOMIC DNA]</scope>
    <source>
        <strain evidence="2 3">KCTC 32151</strain>
    </source>
</reference>
<dbReference type="Gene3D" id="3.30.70.1520">
    <property type="entry name" value="Heterotetrameric sarcosine oxidase"/>
    <property type="match status" value="1"/>
</dbReference>
<dbReference type="InterPro" id="IPR027266">
    <property type="entry name" value="TrmE/GcvT-like"/>
</dbReference>
<dbReference type="Pfam" id="PF01571">
    <property type="entry name" value="GCV_T"/>
    <property type="match status" value="1"/>
</dbReference>
<organism evidence="2 3">
    <name type="scientific">Nitratireductor aquimarinus</name>
    <dbReference type="NCBI Taxonomy" id="889300"/>
    <lineage>
        <taxon>Bacteria</taxon>
        <taxon>Pseudomonadati</taxon>
        <taxon>Pseudomonadota</taxon>
        <taxon>Alphaproteobacteria</taxon>
        <taxon>Hyphomicrobiales</taxon>
        <taxon>Phyllobacteriaceae</taxon>
        <taxon>Nitratireductor</taxon>
    </lineage>
</organism>
<protein>
    <submittedName>
        <fullName evidence="2">Sarcosine oxidase subunit gamma family protein</fullName>
    </submittedName>
</protein>
<evidence type="ECO:0000313" key="3">
    <source>
        <dbReference type="Proteomes" id="UP001185659"/>
    </source>
</evidence>
<accession>A0ABU4AFA5</accession>
<dbReference type="Gene3D" id="3.30.1360.120">
    <property type="entry name" value="Probable tRNA modification gtpase trme, domain 1"/>
    <property type="match status" value="1"/>
</dbReference>
<dbReference type="InterPro" id="IPR006222">
    <property type="entry name" value="GCVT_N"/>
</dbReference>